<reference evidence="2 3" key="1">
    <citation type="submission" date="2017-03" db="EMBL/GenBank/DDBJ databases">
        <authorList>
            <person name="Afonso C.L."/>
            <person name="Miller P.J."/>
            <person name="Scott M.A."/>
            <person name="Spackman E."/>
            <person name="Goraichik I."/>
            <person name="Dimitrov K.M."/>
            <person name="Suarez D.L."/>
            <person name="Swayne D.E."/>
        </authorList>
    </citation>
    <scope>NUCLEOTIDE SEQUENCE [LARGE SCALE GENOMIC DNA]</scope>
    <source>
        <strain evidence="2">SB41UT1</strain>
    </source>
</reference>
<evidence type="ECO:0008006" key="4">
    <source>
        <dbReference type="Google" id="ProtNLM"/>
    </source>
</evidence>
<gene>
    <name evidence="2" type="ORF">EHSB41UT_01104</name>
</gene>
<sequence length="108" mass="12733">MPEASALTAEHFHQARHELQQAWDLRDWSLLMTREHSVRKMAEQAFADKLPDGELRDALMALQQQYLRIVEEMTSERNQLKEQLDQQGSKLRAVRHYHATDRMKGYGE</sequence>
<protein>
    <recommendedName>
        <fullName evidence="4">Flagellar protein FliT</fullName>
    </recommendedName>
</protein>
<proteinExistence type="predicted"/>
<dbReference type="Proteomes" id="UP000196573">
    <property type="component" value="Unassembled WGS sequence"/>
</dbReference>
<keyword evidence="3" id="KW-1185">Reference proteome</keyword>
<dbReference type="OrthoDB" id="9803470at2"/>
<evidence type="ECO:0000256" key="1">
    <source>
        <dbReference type="SAM" id="Coils"/>
    </source>
</evidence>
<dbReference type="AlphaFoldDB" id="A0A1X7AGK3"/>
<dbReference type="RefSeq" id="WP_087107686.1">
    <property type="nucleotide sequence ID" value="NZ_CBCSCN010000001.1"/>
</dbReference>
<dbReference type="EMBL" id="FWPT01000002">
    <property type="protein sequence ID" value="SMA39846.1"/>
    <property type="molecule type" value="Genomic_DNA"/>
</dbReference>
<evidence type="ECO:0000313" key="3">
    <source>
        <dbReference type="Proteomes" id="UP000196573"/>
    </source>
</evidence>
<keyword evidence="1" id="KW-0175">Coiled coil</keyword>
<organism evidence="2 3">
    <name type="scientific">Parendozoicomonas haliclonae</name>
    <dbReference type="NCBI Taxonomy" id="1960125"/>
    <lineage>
        <taxon>Bacteria</taxon>
        <taxon>Pseudomonadati</taxon>
        <taxon>Pseudomonadota</taxon>
        <taxon>Gammaproteobacteria</taxon>
        <taxon>Oceanospirillales</taxon>
        <taxon>Endozoicomonadaceae</taxon>
        <taxon>Parendozoicomonas</taxon>
    </lineage>
</organism>
<accession>A0A1X7AGK3</accession>
<feature type="coiled-coil region" evidence="1">
    <location>
        <begin position="63"/>
        <end position="90"/>
    </location>
</feature>
<evidence type="ECO:0000313" key="2">
    <source>
        <dbReference type="EMBL" id="SMA39846.1"/>
    </source>
</evidence>
<name>A0A1X7AGK3_9GAMM</name>